<feature type="non-terminal residue" evidence="2">
    <location>
        <position position="20"/>
    </location>
</feature>
<dbReference type="EMBL" id="LXQA010151225">
    <property type="protein sequence ID" value="MCI26089.1"/>
    <property type="molecule type" value="Genomic_DNA"/>
</dbReference>
<evidence type="ECO:0000313" key="3">
    <source>
        <dbReference type="Proteomes" id="UP000265520"/>
    </source>
</evidence>
<proteinExistence type="predicted"/>
<name>A0A392QQ48_9FABA</name>
<evidence type="ECO:0000313" key="2">
    <source>
        <dbReference type="EMBL" id="MCI26089.1"/>
    </source>
</evidence>
<protein>
    <submittedName>
        <fullName evidence="2">Uncharacterized protein</fullName>
    </submittedName>
</protein>
<organism evidence="2 3">
    <name type="scientific">Trifolium medium</name>
    <dbReference type="NCBI Taxonomy" id="97028"/>
    <lineage>
        <taxon>Eukaryota</taxon>
        <taxon>Viridiplantae</taxon>
        <taxon>Streptophyta</taxon>
        <taxon>Embryophyta</taxon>
        <taxon>Tracheophyta</taxon>
        <taxon>Spermatophyta</taxon>
        <taxon>Magnoliopsida</taxon>
        <taxon>eudicotyledons</taxon>
        <taxon>Gunneridae</taxon>
        <taxon>Pentapetalae</taxon>
        <taxon>rosids</taxon>
        <taxon>fabids</taxon>
        <taxon>Fabales</taxon>
        <taxon>Fabaceae</taxon>
        <taxon>Papilionoideae</taxon>
        <taxon>50 kb inversion clade</taxon>
        <taxon>NPAAA clade</taxon>
        <taxon>Hologalegina</taxon>
        <taxon>IRL clade</taxon>
        <taxon>Trifolieae</taxon>
        <taxon>Trifolium</taxon>
    </lineage>
</organism>
<accession>A0A392QQ48</accession>
<keyword evidence="3" id="KW-1185">Reference proteome</keyword>
<dbReference type="Proteomes" id="UP000265520">
    <property type="component" value="Unassembled WGS sequence"/>
</dbReference>
<evidence type="ECO:0000256" key="1">
    <source>
        <dbReference type="SAM" id="MobiDB-lite"/>
    </source>
</evidence>
<feature type="region of interest" description="Disordered" evidence="1">
    <location>
        <begin position="1"/>
        <end position="20"/>
    </location>
</feature>
<comment type="caution">
    <text evidence="2">The sequence shown here is derived from an EMBL/GenBank/DDBJ whole genome shotgun (WGS) entry which is preliminary data.</text>
</comment>
<sequence>MGTGASGQTGNAIRGDYQIA</sequence>
<dbReference type="AlphaFoldDB" id="A0A392QQ48"/>
<reference evidence="2 3" key="1">
    <citation type="journal article" date="2018" name="Front. Plant Sci.">
        <title>Red Clover (Trifolium pratense) and Zigzag Clover (T. medium) - A Picture of Genomic Similarities and Differences.</title>
        <authorList>
            <person name="Dluhosova J."/>
            <person name="Istvanek J."/>
            <person name="Nedelnik J."/>
            <person name="Repkova J."/>
        </authorList>
    </citation>
    <scope>NUCLEOTIDE SEQUENCE [LARGE SCALE GENOMIC DNA]</scope>
    <source>
        <strain evidence="3">cv. 10/8</strain>
        <tissue evidence="2">Leaf</tissue>
    </source>
</reference>